<sequence>MASSQDLEPTGLLSLPPEIRLQIWKPVLQLTPADAIEHFAAMGGYVNAEIFEQLKETSYIPSACCPGVESKPPHLLQVCRLINTEATPLLYDNTLVVITPTGEIRHNDLLAGHAKLVTRLRQSRSSSIRRVLVFVHSGNYYRNSEEVATEDAPLIADLCEALAFAAQGTPLDWLHVHVVDWTISEVFGRNTRALGVKLLRGIGLLTSAHTQISMMTASGCDQLEWASRQSGRTIPLAWIHKELEACLNKYDSDDVEEQGDDNNVAEKPKAGFLRKSLEAAEQLNEEAFFVTFESALESVAGRAPEDELARLRALRRGEDSSLVLEPIPQETAPDSDDDDSKVEESEEEKEEEEEDSEPSKYTGTWPPENEQMIEVTAEQT</sequence>
<evidence type="ECO:0000313" key="2">
    <source>
        <dbReference type="EMBL" id="KAK7037949.1"/>
    </source>
</evidence>
<proteinExistence type="predicted"/>
<dbReference type="Proteomes" id="UP001362999">
    <property type="component" value="Unassembled WGS sequence"/>
</dbReference>
<name>A0AAW0CCR5_9AGAR</name>
<gene>
    <name evidence="2" type="ORF">R3P38DRAFT_2903568</name>
</gene>
<organism evidence="2 3">
    <name type="scientific">Favolaschia claudopus</name>
    <dbReference type="NCBI Taxonomy" id="2862362"/>
    <lineage>
        <taxon>Eukaryota</taxon>
        <taxon>Fungi</taxon>
        <taxon>Dikarya</taxon>
        <taxon>Basidiomycota</taxon>
        <taxon>Agaricomycotina</taxon>
        <taxon>Agaricomycetes</taxon>
        <taxon>Agaricomycetidae</taxon>
        <taxon>Agaricales</taxon>
        <taxon>Marasmiineae</taxon>
        <taxon>Mycenaceae</taxon>
        <taxon>Favolaschia</taxon>
    </lineage>
</organism>
<evidence type="ECO:0000313" key="3">
    <source>
        <dbReference type="Proteomes" id="UP001362999"/>
    </source>
</evidence>
<dbReference type="AlphaFoldDB" id="A0AAW0CCR5"/>
<protein>
    <submittedName>
        <fullName evidence="2">Uncharacterized protein</fullName>
    </submittedName>
</protein>
<reference evidence="2 3" key="1">
    <citation type="journal article" date="2024" name="J Genomics">
        <title>Draft genome sequencing and assembly of Favolaschia claudopus CIRM-BRFM 2984 isolated from oak limbs.</title>
        <authorList>
            <person name="Navarro D."/>
            <person name="Drula E."/>
            <person name="Chaduli D."/>
            <person name="Cazenave R."/>
            <person name="Ahrendt S."/>
            <person name="Wang J."/>
            <person name="Lipzen A."/>
            <person name="Daum C."/>
            <person name="Barry K."/>
            <person name="Grigoriev I.V."/>
            <person name="Favel A."/>
            <person name="Rosso M.N."/>
            <person name="Martin F."/>
        </authorList>
    </citation>
    <scope>NUCLEOTIDE SEQUENCE [LARGE SCALE GENOMIC DNA]</scope>
    <source>
        <strain evidence="2 3">CIRM-BRFM 2984</strain>
    </source>
</reference>
<keyword evidence="3" id="KW-1185">Reference proteome</keyword>
<feature type="region of interest" description="Disordered" evidence="1">
    <location>
        <begin position="321"/>
        <end position="380"/>
    </location>
</feature>
<evidence type="ECO:0000256" key="1">
    <source>
        <dbReference type="SAM" id="MobiDB-lite"/>
    </source>
</evidence>
<accession>A0AAW0CCR5</accession>
<feature type="compositionally biased region" description="Acidic residues" evidence="1">
    <location>
        <begin position="333"/>
        <end position="356"/>
    </location>
</feature>
<dbReference type="EMBL" id="JAWWNJ010000017">
    <property type="protein sequence ID" value="KAK7037949.1"/>
    <property type="molecule type" value="Genomic_DNA"/>
</dbReference>
<comment type="caution">
    <text evidence="2">The sequence shown here is derived from an EMBL/GenBank/DDBJ whole genome shotgun (WGS) entry which is preliminary data.</text>
</comment>